<dbReference type="Gene3D" id="3.90.76.10">
    <property type="entry name" value="Dipeptide-binding Protein, Domain 1"/>
    <property type="match status" value="1"/>
</dbReference>
<comment type="caution">
    <text evidence="6">The sequence shown here is derived from an EMBL/GenBank/DDBJ whole genome shotgun (WGS) entry which is preliminary data.</text>
</comment>
<dbReference type="AlphaFoldDB" id="A0A2A5WY64"/>
<dbReference type="PIRSF" id="PIRSF002741">
    <property type="entry name" value="MppA"/>
    <property type="match status" value="1"/>
</dbReference>
<dbReference type="PANTHER" id="PTHR30290:SF10">
    <property type="entry name" value="PERIPLASMIC OLIGOPEPTIDE-BINDING PROTEIN-RELATED"/>
    <property type="match status" value="1"/>
</dbReference>
<feature type="domain" description="Solute-binding protein family 5" evidence="5">
    <location>
        <begin position="121"/>
        <end position="497"/>
    </location>
</feature>
<dbReference type="CDD" id="cd08504">
    <property type="entry name" value="PBP2_OppA"/>
    <property type="match status" value="1"/>
</dbReference>
<evidence type="ECO:0000259" key="5">
    <source>
        <dbReference type="Pfam" id="PF00496"/>
    </source>
</evidence>
<keyword evidence="4" id="KW-0732">Signal</keyword>
<dbReference type="PANTHER" id="PTHR30290">
    <property type="entry name" value="PERIPLASMIC BINDING COMPONENT OF ABC TRANSPORTER"/>
    <property type="match status" value="1"/>
</dbReference>
<dbReference type="Gene3D" id="3.40.190.10">
    <property type="entry name" value="Periplasmic binding protein-like II"/>
    <property type="match status" value="1"/>
</dbReference>
<dbReference type="GO" id="GO:0015833">
    <property type="term" value="P:peptide transport"/>
    <property type="evidence" value="ECO:0007669"/>
    <property type="project" value="TreeGrafter"/>
</dbReference>
<dbReference type="EMBL" id="NTKD01000004">
    <property type="protein sequence ID" value="PDH41469.1"/>
    <property type="molecule type" value="Genomic_DNA"/>
</dbReference>
<accession>A0A2A5WY64</accession>
<dbReference type="FunFam" id="3.90.76.10:FF:000001">
    <property type="entry name" value="Oligopeptide ABC transporter substrate-binding protein"/>
    <property type="match status" value="1"/>
</dbReference>
<evidence type="ECO:0000256" key="4">
    <source>
        <dbReference type="ARBA" id="ARBA00022729"/>
    </source>
</evidence>
<dbReference type="GO" id="GO:0043190">
    <property type="term" value="C:ATP-binding cassette (ABC) transporter complex"/>
    <property type="evidence" value="ECO:0007669"/>
    <property type="project" value="InterPro"/>
</dbReference>
<name>A0A2A5WY64_9GAMM</name>
<reference evidence="6 7" key="1">
    <citation type="submission" date="2017-08" db="EMBL/GenBank/DDBJ databases">
        <title>Fine stratification of microbial communities through a metagenomic profile of the photic zone.</title>
        <authorList>
            <person name="Haro-Moreno J.M."/>
            <person name="Lopez-Perez M."/>
            <person name="De La Torre J."/>
            <person name="Picazo A."/>
            <person name="Camacho A."/>
            <person name="Rodriguez-Valera F."/>
        </authorList>
    </citation>
    <scope>NUCLEOTIDE SEQUENCE [LARGE SCALE GENOMIC DNA]</scope>
    <source>
        <strain evidence="6">MED-G24</strain>
    </source>
</reference>
<evidence type="ECO:0000256" key="1">
    <source>
        <dbReference type="ARBA" id="ARBA00004196"/>
    </source>
</evidence>
<dbReference type="InterPro" id="IPR039424">
    <property type="entry name" value="SBP_5"/>
</dbReference>
<dbReference type="SUPFAM" id="SSF53850">
    <property type="entry name" value="Periplasmic binding protein-like II"/>
    <property type="match status" value="1"/>
</dbReference>
<evidence type="ECO:0000313" key="7">
    <source>
        <dbReference type="Proteomes" id="UP000219327"/>
    </source>
</evidence>
<dbReference type="InterPro" id="IPR000914">
    <property type="entry name" value="SBP_5_dom"/>
</dbReference>
<evidence type="ECO:0000256" key="3">
    <source>
        <dbReference type="ARBA" id="ARBA00022448"/>
    </source>
</evidence>
<protein>
    <recommendedName>
        <fullName evidence="5">Solute-binding protein family 5 domain-containing protein</fullName>
    </recommendedName>
</protein>
<comment type="similarity">
    <text evidence="2">Belongs to the bacterial solute-binding protein 5 family.</text>
</comment>
<dbReference type="Proteomes" id="UP000219327">
    <property type="component" value="Unassembled WGS sequence"/>
</dbReference>
<proteinExistence type="inferred from homology"/>
<organism evidence="6 7">
    <name type="scientific">OM182 bacterium MED-G24</name>
    <dbReference type="NCBI Taxonomy" id="1986255"/>
    <lineage>
        <taxon>Bacteria</taxon>
        <taxon>Pseudomonadati</taxon>
        <taxon>Pseudomonadota</taxon>
        <taxon>Gammaproteobacteria</taxon>
        <taxon>OMG group</taxon>
        <taxon>OM182 clade</taxon>
    </lineage>
</organism>
<keyword evidence="3" id="KW-0813">Transport</keyword>
<dbReference type="Gene3D" id="3.10.105.10">
    <property type="entry name" value="Dipeptide-binding Protein, Domain 3"/>
    <property type="match status" value="1"/>
</dbReference>
<dbReference type="Pfam" id="PF00496">
    <property type="entry name" value="SBP_bac_5"/>
    <property type="match status" value="1"/>
</dbReference>
<evidence type="ECO:0000256" key="2">
    <source>
        <dbReference type="ARBA" id="ARBA00005695"/>
    </source>
</evidence>
<dbReference type="InterPro" id="IPR030678">
    <property type="entry name" value="Peptide/Ni-bd"/>
</dbReference>
<evidence type="ECO:0000313" key="6">
    <source>
        <dbReference type="EMBL" id="PDH41469.1"/>
    </source>
</evidence>
<gene>
    <name evidence="6" type="ORF">CNE99_01635</name>
</gene>
<dbReference type="GO" id="GO:0030288">
    <property type="term" value="C:outer membrane-bounded periplasmic space"/>
    <property type="evidence" value="ECO:0007669"/>
    <property type="project" value="UniProtKB-ARBA"/>
</dbReference>
<dbReference type="GO" id="GO:1904680">
    <property type="term" value="F:peptide transmembrane transporter activity"/>
    <property type="evidence" value="ECO:0007669"/>
    <property type="project" value="TreeGrafter"/>
</dbReference>
<sequence>MNFLPKNVAMSPSKQASTRETYQRLINSNTEMRGVYVTSRTKEFQVSIRSMTSFLKYCGLLCLLLPVCVQAAVSSEARTIMIALTEEPPQLNSMKATDQVSIFVLGHLMEGLVRYDRRGRLVPGVAESWDVEDLTYTFTLRKDARWSDGQPVTARDFVFSWRNTLDPVTASEYAFILYPVKHGEAINKGKRPITELGVVAEDDRTLIVTLERPTAYFLKLCAFASYLPVREDVVRAKKDRYAADADDFLMNGPFRLEEWVHGASLRMVKNEHYWDRDNIYLNEINAAYVTSDTRARLNLFLDDKIVYTSLDGDTYKDALSNQLRIRSFTTGSVFFLEYNHREDRATANLNLRRAIQHAYDPDEMVNKVLATPGNLTGVSVFPVWLDGIEGKFRDEFPAPIADRNIPRAREYLAAAKRELGGTIPPLVLLVSDSPTATKQAEYIQGELLNNLGLDIRIDKQIFKQRLAKMTSGDFDIVGAGWGPDFDDIMTFGDLFASWNLNNRGRYSNPRYDEQVRTAMNSVDPATRMRAMSKAQQILFDDAVVLPQYEQGVIYLLHPKLRGVVRRVTGVDPDFTRARIIQ</sequence>
<comment type="subcellular location">
    <subcellularLocation>
        <location evidence="1">Cell envelope</location>
    </subcellularLocation>
</comment>